<dbReference type="Pfam" id="PF08463">
    <property type="entry name" value="EcoEI_R_C"/>
    <property type="match status" value="1"/>
</dbReference>
<accession>A0A7T0PB65</accession>
<evidence type="ECO:0000259" key="2">
    <source>
        <dbReference type="PROSITE" id="PS51192"/>
    </source>
</evidence>
<keyword evidence="4" id="KW-0547">Nucleotide-binding</keyword>
<dbReference type="Pfam" id="PF04851">
    <property type="entry name" value="ResIII"/>
    <property type="match status" value="1"/>
</dbReference>
<dbReference type="KEGG" id="cliz:G7Y31_11500"/>
<feature type="region of interest" description="Disordered" evidence="1">
    <location>
        <begin position="227"/>
        <end position="251"/>
    </location>
</feature>
<dbReference type="AlphaFoldDB" id="A0A7T0PB65"/>
<name>A0A7T0PB65_9CORY</name>
<dbReference type="GO" id="GO:0005524">
    <property type="term" value="F:ATP binding"/>
    <property type="evidence" value="ECO:0007669"/>
    <property type="project" value="InterPro"/>
</dbReference>
<keyword evidence="4" id="KW-0067">ATP-binding</keyword>
<dbReference type="GO" id="GO:0004386">
    <property type="term" value="F:helicase activity"/>
    <property type="evidence" value="ECO:0007669"/>
    <property type="project" value="UniProtKB-KW"/>
</dbReference>
<feature type="domain" description="Helicase C-terminal" evidence="3">
    <location>
        <begin position="691"/>
        <end position="868"/>
    </location>
</feature>
<dbReference type="PROSITE" id="PS51194">
    <property type="entry name" value="HELICASE_CTER"/>
    <property type="match status" value="1"/>
</dbReference>
<dbReference type="SMART" id="SM00487">
    <property type="entry name" value="DEXDc"/>
    <property type="match status" value="1"/>
</dbReference>
<keyword evidence="5" id="KW-1185">Reference proteome</keyword>
<dbReference type="InterPro" id="IPR013670">
    <property type="entry name" value="EcoEI_R_C_dom"/>
</dbReference>
<dbReference type="InterPro" id="IPR014001">
    <property type="entry name" value="Helicase_ATP-bd"/>
</dbReference>
<keyword evidence="4" id="KW-0347">Helicase</keyword>
<dbReference type="Gene3D" id="3.90.1570.30">
    <property type="match status" value="1"/>
</dbReference>
<dbReference type="GO" id="GO:0016787">
    <property type="term" value="F:hydrolase activity"/>
    <property type="evidence" value="ECO:0007669"/>
    <property type="project" value="InterPro"/>
</dbReference>
<dbReference type="PROSITE" id="PS51192">
    <property type="entry name" value="HELICASE_ATP_BIND_1"/>
    <property type="match status" value="1"/>
</dbReference>
<evidence type="ECO:0000259" key="3">
    <source>
        <dbReference type="PROSITE" id="PS51194"/>
    </source>
</evidence>
<dbReference type="Proteomes" id="UP000594681">
    <property type="component" value="Chromosome"/>
</dbReference>
<dbReference type="InterPro" id="IPR027417">
    <property type="entry name" value="P-loop_NTPase"/>
</dbReference>
<dbReference type="EMBL" id="CP064954">
    <property type="protein sequence ID" value="QPK79095.1"/>
    <property type="molecule type" value="Genomic_DNA"/>
</dbReference>
<dbReference type="PANTHER" id="PTHR47396">
    <property type="entry name" value="TYPE I RESTRICTION ENZYME ECOKI R PROTEIN"/>
    <property type="match status" value="1"/>
</dbReference>
<dbReference type="PANTHER" id="PTHR47396:SF1">
    <property type="entry name" value="ATP-DEPENDENT HELICASE IRC3-RELATED"/>
    <property type="match status" value="1"/>
</dbReference>
<keyword evidence="4" id="KW-0378">Hydrolase</keyword>
<dbReference type="GO" id="GO:0006304">
    <property type="term" value="P:DNA modification"/>
    <property type="evidence" value="ECO:0007669"/>
    <property type="project" value="InterPro"/>
</dbReference>
<dbReference type="SUPFAM" id="SSF52540">
    <property type="entry name" value="P-loop containing nucleoside triphosphate hydrolases"/>
    <property type="match status" value="1"/>
</dbReference>
<dbReference type="InterPro" id="IPR006935">
    <property type="entry name" value="Helicase/UvrB_N"/>
</dbReference>
<evidence type="ECO:0000313" key="5">
    <source>
        <dbReference type="Proteomes" id="UP000594681"/>
    </source>
</evidence>
<dbReference type="CDD" id="cd18799">
    <property type="entry name" value="SF2_C_EcoAI-like"/>
    <property type="match status" value="1"/>
</dbReference>
<evidence type="ECO:0000313" key="4">
    <source>
        <dbReference type="EMBL" id="QPK79095.1"/>
    </source>
</evidence>
<protein>
    <submittedName>
        <fullName evidence="4">DEAD/DEAH box helicase family protein</fullName>
    </submittedName>
</protein>
<dbReference type="InterPro" id="IPR050742">
    <property type="entry name" value="Helicase_Restrict-Modif_Enz"/>
</dbReference>
<dbReference type="Gene3D" id="3.40.50.300">
    <property type="entry name" value="P-loop containing nucleotide triphosphate hydrolases"/>
    <property type="match status" value="2"/>
</dbReference>
<dbReference type="GO" id="GO:0005829">
    <property type="term" value="C:cytosol"/>
    <property type="evidence" value="ECO:0007669"/>
    <property type="project" value="TreeGrafter"/>
</dbReference>
<dbReference type="RefSeq" id="WP_165009932.1">
    <property type="nucleotide sequence ID" value="NZ_CP064954.1"/>
</dbReference>
<proteinExistence type="predicted"/>
<dbReference type="Pfam" id="PF13588">
    <property type="entry name" value="HSDR_N_2"/>
    <property type="match status" value="1"/>
</dbReference>
<reference evidence="4 5" key="1">
    <citation type="submission" date="2020-11" db="EMBL/GenBank/DDBJ databases">
        <title>Corynebacterium sp. ZJ-599.</title>
        <authorList>
            <person name="Zhou J."/>
        </authorList>
    </citation>
    <scope>NUCLEOTIDE SEQUENCE [LARGE SCALE GENOMIC DNA]</scope>
    <source>
        <strain evidence="4 5">ZJ-599</strain>
    </source>
</reference>
<evidence type="ECO:0000256" key="1">
    <source>
        <dbReference type="SAM" id="MobiDB-lite"/>
    </source>
</evidence>
<gene>
    <name evidence="4" type="ORF">G7Y31_11500</name>
</gene>
<sequence>MTTPTTPSGAPLGARSNFSFLHYVWPVALRECVQAERGVDAAPVVSCILARKVLERVVHHIWAFRELGQSQGEPLAGLMADRDFQATVADRNILNKMHIVRKRGNDAAHATELEGGREVLGPKTARQVVMHLYDVLVWAVAKHSANPHLAPGPNQAFRQELLGAGGAGGTGNPGQSQTEIAQHVRELKRQQEQLKAQRLMLDDAQQRAKDEREQHLREVAAFEEQRRRVEQEQAGRLADAEARAEEERQAREELNAQLAKLQEQLAKEQAKKAVDAGQPTAPLAISEEETRRQLIDPLLADAGFVGDGISRELELRGMPSASGVGYADYVLWDDDRRPLAVIEAKKALESMAAGAQQVKLYADCMEKQFGQRPIMFVTNGYHIDLIDDAAHLPRSGAGYPAREVEGFPTARQLRRMIRRRSQRADLTTTQVDADIAGGHGRDYQRAAIQAVAESLQDKRHRQALLVMATGTGKTRVAVATAKLLREAGWVGKVLFLADRTALVKQAHRAFVNLYPQAAPVNVLESPTQVGDVYVSTYNTMMNLIGDDGTSPATFRPFDFDLIIVDEAHRSVYNRFGRILDYFDAYVVGLTATPKSDIEHDTYALFGLDDKTPTFAYEFPQAVDEGHLVPYKTVLQGTKFLDQGMHYAQLTPEEQLEWDAAEWGTDEDGQRLDPPGDVSSADINRVLYNRDTIRHVLKTVVERGIRVGGDQLGKTIIFARSQRHAELIKEVFDAGFPEYSLEGASVITNRTKYAQSALDEFARPDGPVNIAISVDMLDTGVDVPEVVNLVFFKPVYSRTKYWQMVGRGTRLRPDLFGPGMDKEHFLIFDFCGNVQRFGTPQEEETLVRRPRSLSEKLFVARVELLAQLAAGQEGSALRTQLADALHSATAAVPPGHIMVRPEDKETLLRYGHRQAWEQLTAEDVAKLEGHVAHLPLGTMKESESAKRFDLLIVQLQLGVCAWPDVSADVPLLRERVVKIADDLLAVSDNLPVVAERRSFLERVLKPEWWEEVTVDELEAVRKGMRDLVQFIPKGSRNVVILDIADEAGEVVVDEAPSLAGAGSGSYPSLVERRLRELLAKHEDDIALQKLRRARELTNDDIAALEAMVAEAGNGEPGYAEGVDKLRASMGDVTIPAFIRRLVGLDKDAMKEKFQDLLENNNFNAVQIRFLNLLVDGLAQNGGLKFNEIFERPYDVEGNVIDIFKGSLDVVTDIRKRLEDIDNTA</sequence>
<dbReference type="InterPro" id="IPR029464">
    <property type="entry name" value="HSDR_N"/>
</dbReference>
<dbReference type="REBASE" id="469518">
    <property type="entry name" value="CspZJ599ORF11525P"/>
</dbReference>
<dbReference type="Pfam" id="PF00271">
    <property type="entry name" value="Helicase_C"/>
    <property type="match status" value="1"/>
</dbReference>
<dbReference type="InterPro" id="IPR001650">
    <property type="entry name" value="Helicase_C-like"/>
</dbReference>
<feature type="domain" description="Helicase ATP-binding" evidence="2">
    <location>
        <begin position="454"/>
        <end position="611"/>
    </location>
</feature>
<dbReference type="GO" id="GO:0003677">
    <property type="term" value="F:DNA binding"/>
    <property type="evidence" value="ECO:0007669"/>
    <property type="project" value="InterPro"/>
</dbReference>
<dbReference type="CDD" id="cd18032">
    <property type="entry name" value="DEXHc_RE_I_III_res"/>
    <property type="match status" value="1"/>
</dbReference>
<organism evidence="4 5">
    <name type="scientific">Corynebacterium lizhenjunii</name>
    <dbReference type="NCBI Taxonomy" id="2709394"/>
    <lineage>
        <taxon>Bacteria</taxon>
        <taxon>Bacillati</taxon>
        <taxon>Actinomycetota</taxon>
        <taxon>Actinomycetes</taxon>
        <taxon>Mycobacteriales</taxon>
        <taxon>Corynebacteriaceae</taxon>
        <taxon>Corynebacterium</taxon>
    </lineage>
</organism>